<keyword evidence="14" id="KW-0456">Lyase</keyword>
<proteinExistence type="inferred from homology"/>
<dbReference type="GO" id="GO:0005694">
    <property type="term" value="C:chromosome"/>
    <property type="evidence" value="ECO:0007669"/>
    <property type="project" value="UniProtKB-SubCell"/>
</dbReference>
<accession>A0AAE1I0H5</accession>
<evidence type="ECO:0000256" key="22">
    <source>
        <dbReference type="ARBA" id="ARBA00083341"/>
    </source>
</evidence>
<dbReference type="GO" id="GO:0006284">
    <property type="term" value="P:base-excision repair"/>
    <property type="evidence" value="ECO:0007669"/>
    <property type="project" value="InterPro"/>
</dbReference>
<dbReference type="InterPro" id="IPR012319">
    <property type="entry name" value="FPG_cat"/>
</dbReference>
<evidence type="ECO:0000256" key="2">
    <source>
        <dbReference type="ARBA" id="ARBA00004286"/>
    </source>
</evidence>
<evidence type="ECO:0000256" key="5">
    <source>
        <dbReference type="ARBA" id="ARBA00022454"/>
    </source>
</evidence>
<feature type="compositionally biased region" description="Basic and acidic residues" evidence="24">
    <location>
        <begin position="334"/>
        <end position="354"/>
    </location>
</feature>
<dbReference type="SUPFAM" id="SSF81624">
    <property type="entry name" value="N-terminal domain of MutM-like DNA repair proteins"/>
    <property type="match status" value="1"/>
</dbReference>
<dbReference type="PROSITE" id="PS01358">
    <property type="entry name" value="ZF_RANBP2_1"/>
    <property type="match status" value="1"/>
</dbReference>
<reference evidence="29" key="2">
    <citation type="journal article" date="2023" name="BMC Genomics">
        <title>Pest status, molecular evolution, and epigenetic factors derived from the genome assembly of Frankliniella fusca, a thysanopteran phytovirus vector.</title>
        <authorList>
            <person name="Catto M.A."/>
            <person name="Labadie P.E."/>
            <person name="Jacobson A.L."/>
            <person name="Kennedy G.G."/>
            <person name="Srinivasan R."/>
            <person name="Hunt B.G."/>
        </authorList>
    </citation>
    <scope>NUCLEOTIDE SEQUENCE</scope>
    <source>
        <strain evidence="29">PL_HMW_Pooled</strain>
    </source>
</reference>
<keyword evidence="13" id="KW-0234">DNA repair</keyword>
<evidence type="ECO:0000256" key="24">
    <source>
        <dbReference type="SAM" id="MobiDB-lite"/>
    </source>
</evidence>
<dbReference type="PROSITE" id="PS51068">
    <property type="entry name" value="FPG_CAT"/>
    <property type="match status" value="1"/>
</dbReference>
<feature type="region of interest" description="Disordered" evidence="24">
    <location>
        <begin position="319"/>
        <end position="354"/>
    </location>
</feature>
<evidence type="ECO:0000259" key="25">
    <source>
        <dbReference type="PROSITE" id="PS50199"/>
    </source>
</evidence>
<dbReference type="EC" id="4.2.99.18" evidence="4"/>
<keyword evidence="16" id="KW-0511">Multifunctional enzyme</keyword>
<dbReference type="Pfam" id="PF06839">
    <property type="entry name" value="Zn_ribbon_GRF"/>
    <property type="match status" value="2"/>
</dbReference>
<feature type="domain" description="GRF-type" evidence="28">
    <location>
        <begin position="366"/>
        <end position="409"/>
    </location>
</feature>
<dbReference type="InterPro" id="IPR035937">
    <property type="entry name" value="FPG_N"/>
</dbReference>
<feature type="domain" description="GRF-type" evidence="28">
    <location>
        <begin position="413"/>
        <end position="453"/>
    </location>
</feature>
<evidence type="ECO:0000256" key="1">
    <source>
        <dbReference type="ARBA" id="ARBA00004123"/>
    </source>
</evidence>
<dbReference type="GO" id="GO:0019104">
    <property type="term" value="F:DNA N-glycosylase activity"/>
    <property type="evidence" value="ECO:0007669"/>
    <property type="project" value="InterPro"/>
</dbReference>
<dbReference type="AlphaFoldDB" id="A0AAE1I0H5"/>
<feature type="domain" description="RanBP2-type" evidence="25">
    <location>
        <begin position="287"/>
        <end position="316"/>
    </location>
</feature>
<evidence type="ECO:0000256" key="19">
    <source>
        <dbReference type="ARBA" id="ARBA00073168"/>
    </source>
</evidence>
<dbReference type="PROSITE" id="PS51999">
    <property type="entry name" value="ZF_GRF"/>
    <property type="match status" value="2"/>
</dbReference>
<evidence type="ECO:0000256" key="10">
    <source>
        <dbReference type="ARBA" id="ARBA00022801"/>
    </source>
</evidence>
<dbReference type="Gene3D" id="2.30.30.380">
    <property type="entry name" value="Zn-finger domain of Sec23/24"/>
    <property type="match status" value="1"/>
</dbReference>
<keyword evidence="11" id="KW-0862">Zinc</keyword>
<name>A0AAE1I0H5_9NEOP</name>
<keyword evidence="17" id="KW-0326">Glycosidase</keyword>
<dbReference type="SMART" id="SM00898">
    <property type="entry name" value="Fapy_DNA_glyco"/>
    <property type="match status" value="1"/>
</dbReference>
<feature type="domain" description="Formamidopyrimidine-DNA glycosylase catalytic" evidence="27">
    <location>
        <begin position="2"/>
        <end position="107"/>
    </location>
</feature>
<dbReference type="InterPro" id="IPR000214">
    <property type="entry name" value="Znf_DNA_glyclase/AP_lyase"/>
</dbReference>
<dbReference type="PROSITE" id="PS51066">
    <property type="entry name" value="ZF_FPG_2"/>
    <property type="match status" value="1"/>
</dbReference>
<dbReference type="SUPFAM" id="SSF46946">
    <property type="entry name" value="S13-like H2TH domain"/>
    <property type="match status" value="1"/>
</dbReference>
<evidence type="ECO:0000313" key="30">
    <source>
        <dbReference type="Proteomes" id="UP001219518"/>
    </source>
</evidence>
<comment type="caution">
    <text evidence="29">The sequence shown here is derived from an EMBL/GenBank/DDBJ whole genome shotgun (WGS) entry which is preliminary data.</text>
</comment>
<dbReference type="Pfam" id="PF06831">
    <property type="entry name" value="H2TH"/>
    <property type="match status" value="1"/>
</dbReference>
<dbReference type="GO" id="GO:0140078">
    <property type="term" value="F:class I DNA-(apurinic or apyrimidinic site) endonuclease activity"/>
    <property type="evidence" value="ECO:0007669"/>
    <property type="project" value="UniProtKB-EC"/>
</dbReference>
<dbReference type="SMART" id="SM01232">
    <property type="entry name" value="H2TH"/>
    <property type="match status" value="1"/>
</dbReference>
<keyword evidence="5" id="KW-0158">Chromosome</keyword>
<sequence>MVEGPGCKVKGELMKKRIKGKKIVNVIAEKKGATGDNSNVFLQLIGLIVSDIRTVGKELFIFLAQSPLCIRIHFLMDGSVRYGDGKDRRTQGSEPCLTIFFDSEKLAVYKSSIDLRSTEDSSEHCDELADLDINSPVFNFKRAQQKIEEQKSELICDVIMDQMVLPGVGNIIKNEGLFKSGINPNTQVKDLSPSLLACLIHRLRDFSAVFYMCRKTNKPLKHHLCIYEKTKCPQCNQLITVCKPGNLKRLTFFCSKCQVNSNLGSNLNLPKKNSLLGFLQLSNVSTSKNTWDCPRCTFINESPSVPCTMCSYLMPDYRGGRKRKSTDEEPIDENLPKKEKKEMNEDLKAAGSDKKMGNVNKQAPLCSGHSKICSLKSVKRTGENKGRLFYSCSLGGNKHCNFFQWADLHHPLCKHGKRTVVRRVLKQNENNGREFYCCPDPKTSQCDFFQWVL</sequence>
<keyword evidence="9 23" id="KW-0863">Zinc-finger</keyword>
<evidence type="ECO:0000256" key="6">
    <source>
        <dbReference type="ARBA" id="ARBA00022723"/>
    </source>
</evidence>
<evidence type="ECO:0000256" key="21">
    <source>
        <dbReference type="ARBA" id="ARBA00082922"/>
    </source>
</evidence>
<dbReference type="GO" id="GO:0008270">
    <property type="term" value="F:zinc ion binding"/>
    <property type="evidence" value="ECO:0007669"/>
    <property type="project" value="UniProtKB-KW"/>
</dbReference>
<evidence type="ECO:0000256" key="16">
    <source>
        <dbReference type="ARBA" id="ARBA00023268"/>
    </source>
</evidence>
<keyword evidence="29" id="KW-0255">Endonuclease</keyword>
<dbReference type="EMBL" id="JAHWGI010001411">
    <property type="protein sequence ID" value="KAK3930354.1"/>
    <property type="molecule type" value="Genomic_DNA"/>
</dbReference>
<evidence type="ECO:0000256" key="7">
    <source>
        <dbReference type="ARBA" id="ARBA00022737"/>
    </source>
</evidence>
<dbReference type="PROSITE" id="PS50199">
    <property type="entry name" value="ZF_RANBP2_2"/>
    <property type="match status" value="1"/>
</dbReference>
<evidence type="ECO:0000256" key="3">
    <source>
        <dbReference type="ARBA" id="ARBA00009409"/>
    </source>
</evidence>
<dbReference type="GO" id="GO:0005654">
    <property type="term" value="C:nucleoplasm"/>
    <property type="evidence" value="ECO:0007669"/>
    <property type="project" value="UniProtKB-ARBA"/>
</dbReference>
<comment type="catalytic activity">
    <reaction evidence="18">
        <text>2'-deoxyribonucleotide-(2'-deoxyribose 5'-phosphate)-2'-deoxyribonucleotide-DNA = a 3'-end 2'-deoxyribonucleotide-(2,3-dehydro-2,3-deoxyribose 5'-phosphate)-DNA + a 5'-end 5'-phospho-2'-deoxyribonucleoside-DNA + H(+)</text>
        <dbReference type="Rhea" id="RHEA:66592"/>
        <dbReference type="Rhea" id="RHEA-COMP:13180"/>
        <dbReference type="Rhea" id="RHEA-COMP:16897"/>
        <dbReference type="Rhea" id="RHEA-COMP:17067"/>
        <dbReference type="ChEBI" id="CHEBI:15378"/>
        <dbReference type="ChEBI" id="CHEBI:136412"/>
        <dbReference type="ChEBI" id="CHEBI:157695"/>
        <dbReference type="ChEBI" id="CHEBI:167181"/>
        <dbReference type="EC" id="4.2.99.18"/>
    </reaction>
</comment>
<evidence type="ECO:0000256" key="11">
    <source>
        <dbReference type="ARBA" id="ARBA00022833"/>
    </source>
</evidence>
<dbReference type="Proteomes" id="UP001219518">
    <property type="component" value="Unassembled WGS sequence"/>
</dbReference>
<evidence type="ECO:0000256" key="23">
    <source>
        <dbReference type="PROSITE-ProRule" id="PRU00322"/>
    </source>
</evidence>
<dbReference type="FunFam" id="1.10.8.50:FF:000008">
    <property type="entry name" value="Nei-like DNA glycosylase 3"/>
    <property type="match status" value="1"/>
</dbReference>
<dbReference type="GO" id="GO:0003684">
    <property type="term" value="F:damaged DNA binding"/>
    <property type="evidence" value="ECO:0007669"/>
    <property type="project" value="InterPro"/>
</dbReference>
<dbReference type="SUPFAM" id="SSF90209">
    <property type="entry name" value="Ran binding protein zinc finger-like"/>
    <property type="match status" value="1"/>
</dbReference>
<keyword evidence="8" id="KW-0227">DNA damage</keyword>
<evidence type="ECO:0000256" key="17">
    <source>
        <dbReference type="ARBA" id="ARBA00023295"/>
    </source>
</evidence>
<dbReference type="InterPro" id="IPR010666">
    <property type="entry name" value="Znf_GRF"/>
</dbReference>
<dbReference type="InterPro" id="IPR015887">
    <property type="entry name" value="DNA_glyclase_Znf_dom_DNA_BS"/>
</dbReference>
<keyword evidence="29" id="KW-0540">Nuclease</keyword>
<evidence type="ECO:0000259" key="26">
    <source>
        <dbReference type="PROSITE" id="PS51066"/>
    </source>
</evidence>
<keyword evidence="7" id="KW-0677">Repeat</keyword>
<evidence type="ECO:0000256" key="20">
    <source>
        <dbReference type="ARBA" id="ARBA00081871"/>
    </source>
</evidence>
<evidence type="ECO:0000256" key="13">
    <source>
        <dbReference type="ARBA" id="ARBA00023204"/>
    </source>
</evidence>
<dbReference type="InterPro" id="IPR015886">
    <property type="entry name" value="H2TH_FPG"/>
</dbReference>
<dbReference type="PANTHER" id="PTHR22993">
    <property type="entry name" value="FORMAMIDOPYRIMIDINE-DNA GLYCOSYLASE"/>
    <property type="match status" value="1"/>
</dbReference>
<evidence type="ECO:0000259" key="27">
    <source>
        <dbReference type="PROSITE" id="PS51068"/>
    </source>
</evidence>
<evidence type="ECO:0000256" key="14">
    <source>
        <dbReference type="ARBA" id="ARBA00023239"/>
    </source>
</evidence>
<evidence type="ECO:0000256" key="4">
    <source>
        <dbReference type="ARBA" id="ARBA00012720"/>
    </source>
</evidence>
<dbReference type="InterPro" id="IPR036443">
    <property type="entry name" value="Znf_RanBP2_sf"/>
</dbReference>
<evidence type="ECO:0000256" key="18">
    <source>
        <dbReference type="ARBA" id="ARBA00044632"/>
    </source>
</evidence>
<dbReference type="PANTHER" id="PTHR22993:SF10">
    <property type="entry name" value="ENDONUCLEASE 8-LIKE 3"/>
    <property type="match status" value="1"/>
</dbReference>
<dbReference type="Gene3D" id="1.10.8.50">
    <property type="match status" value="1"/>
</dbReference>
<comment type="subcellular location">
    <subcellularLocation>
        <location evidence="2">Chromosome</location>
    </subcellularLocation>
    <subcellularLocation>
        <location evidence="1">Nucleus</location>
    </subcellularLocation>
</comment>
<dbReference type="InterPro" id="IPR010979">
    <property type="entry name" value="Ribosomal_uS13-like_H2TH"/>
</dbReference>
<keyword evidence="12" id="KW-0238">DNA-binding</keyword>
<keyword evidence="15" id="KW-0539">Nucleus</keyword>
<comment type="similarity">
    <text evidence="3">Belongs to the FPG family.</text>
</comment>
<evidence type="ECO:0000313" key="29">
    <source>
        <dbReference type="EMBL" id="KAK3930354.1"/>
    </source>
</evidence>
<evidence type="ECO:0000256" key="9">
    <source>
        <dbReference type="ARBA" id="ARBA00022771"/>
    </source>
</evidence>
<evidence type="ECO:0000256" key="15">
    <source>
        <dbReference type="ARBA" id="ARBA00023242"/>
    </source>
</evidence>
<dbReference type="PROSITE" id="PS01242">
    <property type="entry name" value="ZF_FPG_1"/>
    <property type="match status" value="1"/>
</dbReference>
<dbReference type="Gene3D" id="3.20.190.10">
    <property type="entry name" value="MutM-like, N-terminal"/>
    <property type="match status" value="1"/>
</dbReference>
<reference evidence="29" key="1">
    <citation type="submission" date="2021-07" db="EMBL/GenBank/DDBJ databases">
        <authorList>
            <person name="Catto M.A."/>
            <person name="Jacobson A."/>
            <person name="Kennedy G."/>
            <person name="Labadie P."/>
            <person name="Hunt B.G."/>
            <person name="Srinivasan R."/>
        </authorList>
    </citation>
    <scope>NUCLEOTIDE SEQUENCE</scope>
    <source>
        <strain evidence="29">PL_HMW_Pooled</strain>
        <tissue evidence="29">Head</tissue>
    </source>
</reference>
<keyword evidence="30" id="KW-1185">Reference proteome</keyword>
<evidence type="ECO:0000259" key="28">
    <source>
        <dbReference type="PROSITE" id="PS51999"/>
    </source>
</evidence>
<keyword evidence="10" id="KW-0378">Hydrolase</keyword>
<protein>
    <recommendedName>
        <fullName evidence="19">Endonuclease 8-like 3</fullName>
        <ecNumber evidence="4">4.2.99.18</ecNumber>
    </recommendedName>
    <alternativeName>
        <fullName evidence="20">DNA glycosylase/AP lyase Neil3</fullName>
    </alternativeName>
    <alternativeName>
        <fullName evidence="22">Endonuclease VIII-like 3</fullName>
    </alternativeName>
    <alternativeName>
        <fullName evidence="21">Nei-like protein 3</fullName>
    </alternativeName>
</protein>
<gene>
    <name evidence="29" type="ORF">KUF71_005088</name>
</gene>
<evidence type="ECO:0000256" key="12">
    <source>
        <dbReference type="ARBA" id="ARBA00023125"/>
    </source>
</evidence>
<keyword evidence="6" id="KW-0479">Metal-binding</keyword>
<evidence type="ECO:0000256" key="8">
    <source>
        <dbReference type="ARBA" id="ARBA00022763"/>
    </source>
</evidence>
<feature type="domain" description="FPG-type" evidence="26">
    <location>
        <begin position="225"/>
        <end position="259"/>
    </location>
</feature>
<organism evidence="29 30">
    <name type="scientific">Frankliniella fusca</name>
    <dbReference type="NCBI Taxonomy" id="407009"/>
    <lineage>
        <taxon>Eukaryota</taxon>
        <taxon>Metazoa</taxon>
        <taxon>Ecdysozoa</taxon>
        <taxon>Arthropoda</taxon>
        <taxon>Hexapoda</taxon>
        <taxon>Insecta</taxon>
        <taxon>Pterygota</taxon>
        <taxon>Neoptera</taxon>
        <taxon>Paraneoptera</taxon>
        <taxon>Thysanoptera</taxon>
        <taxon>Terebrantia</taxon>
        <taxon>Thripoidea</taxon>
        <taxon>Thripidae</taxon>
        <taxon>Frankliniella</taxon>
    </lineage>
</organism>
<dbReference type="InterPro" id="IPR001876">
    <property type="entry name" value="Znf_RanBP2"/>
</dbReference>